<dbReference type="EMBL" id="CAJNOQ010005177">
    <property type="protein sequence ID" value="CAF1088914.1"/>
    <property type="molecule type" value="Genomic_DNA"/>
</dbReference>
<organism evidence="3 6">
    <name type="scientific">Didymodactylos carnosus</name>
    <dbReference type="NCBI Taxonomy" id="1234261"/>
    <lineage>
        <taxon>Eukaryota</taxon>
        <taxon>Metazoa</taxon>
        <taxon>Spiralia</taxon>
        <taxon>Gnathifera</taxon>
        <taxon>Rotifera</taxon>
        <taxon>Eurotatoria</taxon>
        <taxon>Bdelloidea</taxon>
        <taxon>Philodinida</taxon>
        <taxon>Philodinidae</taxon>
        <taxon>Didymodactylos</taxon>
    </lineage>
</organism>
<dbReference type="AlphaFoldDB" id="A0A814N8U7"/>
<dbReference type="EMBL" id="CAJOBC010005179">
    <property type="protein sequence ID" value="CAF3854520.1"/>
    <property type="molecule type" value="Genomic_DNA"/>
</dbReference>
<comment type="caution">
    <text evidence="3">The sequence shown here is derived from an EMBL/GenBank/DDBJ whole genome shotgun (WGS) entry which is preliminary data.</text>
</comment>
<feature type="compositionally biased region" description="Basic and acidic residues" evidence="1">
    <location>
        <begin position="33"/>
        <end position="54"/>
    </location>
</feature>
<dbReference type="EMBL" id="CAJNOK010007981">
    <property type="protein sequence ID" value="CAF1050677.1"/>
    <property type="molecule type" value="Genomic_DNA"/>
</dbReference>
<dbReference type="Proteomes" id="UP000677228">
    <property type="component" value="Unassembled WGS sequence"/>
</dbReference>
<dbReference type="Proteomes" id="UP000681722">
    <property type="component" value="Unassembled WGS sequence"/>
</dbReference>
<protein>
    <submittedName>
        <fullName evidence="3">Uncharacterized protein</fullName>
    </submittedName>
</protein>
<accession>A0A814N8U7</accession>
<reference evidence="3" key="1">
    <citation type="submission" date="2021-02" db="EMBL/GenBank/DDBJ databases">
        <authorList>
            <person name="Nowell W R."/>
        </authorList>
    </citation>
    <scope>NUCLEOTIDE SEQUENCE</scope>
</reference>
<dbReference type="Proteomes" id="UP000663829">
    <property type="component" value="Unassembled WGS sequence"/>
</dbReference>
<evidence type="ECO:0000313" key="2">
    <source>
        <dbReference type="EMBL" id="CAF1050677.1"/>
    </source>
</evidence>
<sequence>MTSNESRTVDNPIEFDDRMRNNSLDDQQCTNKPLDHHRENNEDLVDFHRGRDSSSLDQDEDHEQFARQVVRQSKDNGVELRL</sequence>
<evidence type="ECO:0000256" key="1">
    <source>
        <dbReference type="SAM" id="MobiDB-lite"/>
    </source>
</evidence>
<keyword evidence="6" id="KW-1185">Reference proteome</keyword>
<evidence type="ECO:0000313" key="6">
    <source>
        <dbReference type="Proteomes" id="UP000663829"/>
    </source>
</evidence>
<name>A0A814N8U7_9BILA</name>
<evidence type="ECO:0000313" key="5">
    <source>
        <dbReference type="EMBL" id="CAF3854520.1"/>
    </source>
</evidence>
<dbReference type="Proteomes" id="UP000682733">
    <property type="component" value="Unassembled WGS sequence"/>
</dbReference>
<dbReference type="EMBL" id="CAJOBA010007993">
    <property type="protein sequence ID" value="CAF3817496.1"/>
    <property type="molecule type" value="Genomic_DNA"/>
</dbReference>
<gene>
    <name evidence="3" type="ORF">GPM918_LOCUS18154</name>
    <name evidence="2" type="ORF">OVA965_LOCUS16924</name>
    <name evidence="5" type="ORF">SRO942_LOCUS18156</name>
    <name evidence="4" type="ORF">TMI583_LOCUS16934</name>
</gene>
<evidence type="ECO:0000313" key="4">
    <source>
        <dbReference type="EMBL" id="CAF3817496.1"/>
    </source>
</evidence>
<feature type="region of interest" description="Disordered" evidence="1">
    <location>
        <begin position="1"/>
        <end position="63"/>
    </location>
</feature>
<evidence type="ECO:0000313" key="3">
    <source>
        <dbReference type="EMBL" id="CAF1088914.1"/>
    </source>
</evidence>
<feature type="compositionally biased region" description="Polar residues" evidence="1">
    <location>
        <begin position="21"/>
        <end position="31"/>
    </location>
</feature>
<proteinExistence type="predicted"/>